<dbReference type="OrthoDB" id="6152807at2759"/>
<dbReference type="EMBL" id="JARK01001631">
    <property type="protein sequence ID" value="EYB85615.1"/>
    <property type="molecule type" value="Genomic_DNA"/>
</dbReference>
<dbReference type="InterPro" id="IPR036691">
    <property type="entry name" value="Endo/exonu/phosph_ase_sf"/>
</dbReference>
<name>A0A016S4N7_9BILA</name>
<evidence type="ECO:0000313" key="3">
    <source>
        <dbReference type="EMBL" id="EYB85615.1"/>
    </source>
</evidence>
<evidence type="ECO:0000256" key="1">
    <source>
        <dbReference type="SAM" id="Coils"/>
    </source>
</evidence>
<accession>A0A016S4N7</accession>
<dbReference type="GO" id="GO:0031012">
    <property type="term" value="C:extracellular matrix"/>
    <property type="evidence" value="ECO:0007669"/>
    <property type="project" value="TreeGrafter"/>
</dbReference>
<dbReference type="GO" id="GO:0003824">
    <property type="term" value="F:catalytic activity"/>
    <property type="evidence" value="ECO:0007669"/>
    <property type="project" value="InterPro"/>
</dbReference>
<reference evidence="4" key="1">
    <citation type="journal article" date="2015" name="Nat. Genet.">
        <title>The genome and transcriptome of the zoonotic hookworm Ancylostoma ceylanicum identify infection-specific gene families.</title>
        <authorList>
            <person name="Schwarz E.M."/>
            <person name="Hu Y."/>
            <person name="Antoshechkin I."/>
            <person name="Miller M.M."/>
            <person name="Sternberg P.W."/>
            <person name="Aroian R.V."/>
        </authorList>
    </citation>
    <scope>NUCLEOTIDE SEQUENCE</scope>
    <source>
        <strain evidence="4">HY135</strain>
    </source>
</reference>
<sequence length="532" mass="60521">MKDTSLPQHLRTVLSCLLEDRKQYLTLLGLCKELTEELRDLRAENAGLKGQNVGVTTPLNNSPVKMTPPLSYHPKSFDEVERTRSVVIAGLLESKEQLSSNRVQHDHEQSPYDIIAITETWLNQKTDPSFLITSLSVEYVIFRCDREKKKGGGVAFLIRKTLLPNIVFAESVHNGYELLCCDIVIGAKHLRLVVLYKTPICSPLLADQMLKALSDLMACDKCCLITGDFNLPDIRWCLAEPIASTSTSKRLLDLCKSHDLVQLVRKGTHSDNILDLVLCNEKELVKNLVVDAPVGRSDHCSVRFNLDLLTTDSSYMLKRDFKSVDFEAVNNHLSNLDWYGSLDSVDTVDEKYELFLAVLNHCIELFVPIIKVPLHDSRIPPHLTSLSRKRSLAWRTAVEQDTTESWAAFSRLNKIFSKRLWKFNNNLEKKIVRSKDKNAFYKLINSRIRPKNNIGVLVSSQGTIAQTDREKAEMLADVFELSFKFVFIPMIPSQDKVFHAKTSAYDTEKDTGHVSESRSNKNLFFFVTNFHK</sequence>
<dbReference type="GO" id="GO:0007508">
    <property type="term" value="P:larval heart development"/>
    <property type="evidence" value="ECO:0007669"/>
    <property type="project" value="TreeGrafter"/>
</dbReference>
<keyword evidence="4" id="KW-1185">Reference proteome</keyword>
<dbReference type="STRING" id="53326.A0A016S4N7"/>
<feature type="domain" description="Endonuclease/exonuclease/phosphatase" evidence="2">
    <location>
        <begin position="201"/>
        <end position="302"/>
    </location>
</feature>
<evidence type="ECO:0000259" key="2">
    <source>
        <dbReference type="Pfam" id="PF14529"/>
    </source>
</evidence>
<dbReference type="Proteomes" id="UP000024635">
    <property type="component" value="Unassembled WGS sequence"/>
</dbReference>
<dbReference type="Pfam" id="PF14529">
    <property type="entry name" value="Exo_endo_phos_2"/>
    <property type="match status" value="1"/>
</dbReference>
<dbReference type="InterPro" id="IPR005135">
    <property type="entry name" value="Endo/exonuclease/phosphatase"/>
</dbReference>
<dbReference type="SUPFAM" id="SSF56219">
    <property type="entry name" value="DNase I-like"/>
    <property type="match status" value="1"/>
</dbReference>
<dbReference type="GO" id="GO:0061343">
    <property type="term" value="P:cell adhesion involved in heart morphogenesis"/>
    <property type="evidence" value="ECO:0007669"/>
    <property type="project" value="TreeGrafter"/>
</dbReference>
<evidence type="ECO:0000313" key="4">
    <source>
        <dbReference type="Proteomes" id="UP000024635"/>
    </source>
</evidence>
<comment type="caution">
    <text evidence="3">The sequence shown here is derived from an EMBL/GenBank/DDBJ whole genome shotgun (WGS) entry which is preliminary data.</text>
</comment>
<dbReference type="PANTHER" id="PTHR33395:SF21">
    <property type="entry name" value="PERICARDIN"/>
    <property type="match status" value="1"/>
</dbReference>
<keyword evidence="1" id="KW-0175">Coiled coil</keyword>
<organism evidence="3 4">
    <name type="scientific">Ancylostoma ceylanicum</name>
    <dbReference type="NCBI Taxonomy" id="53326"/>
    <lineage>
        <taxon>Eukaryota</taxon>
        <taxon>Metazoa</taxon>
        <taxon>Ecdysozoa</taxon>
        <taxon>Nematoda</taxon>
        <taxon>Chromadorea</taxon>
        <taxon>Rhabditida</taxon>
        <taxon>Rhabditina</taxon>
        <taxon>Rhabditomorpha</taxon>
        <taxon>Strongyloidea</taxon>
        <taxon>Ancylostomatidae</taxon>
        <taxon>Ancylostomatinae</taxon>
        <taxon>Ancylostoma</taxon>
    </lineage>
</organism>
<dbReference type="AlphaFoldDB" id="A0A016S4N7"/>
<dbReference type="Gene3D" id="3.60.10.10">
    <property type="entry name" value="Endonuclease/exonuclease/phosphatase"/>
    <property type="match status" value="1"/>
</dbReference>
<protein>
    <recommendedName>
        <fullName evidence="2">Endonuclease/exonuclease/phosphatase domain-containing protein</fullName>
    </recommendedName>
</protein>
<proteinExistence type="predicted"/>
<gene>
    <name evidence="3" type="primary">Acey_s0295.g1669</name>
    <name evidence="3" type="ORF">Y032_0295g1669</name>
</gene>
<feature type="coiled-coil region" evidence="1">
    <location>
        <begin position="24"/>
        <end position="51"/>
    </location>
</feature>
<dbReference type="PANTHER" id="PTHR33395">
    <property type="entry name" value="TRANSCRIPTASE, PUTATIVE-RELATED-RELATED"/>
    <property type="match status" value="1"/>
</dbReference>